<comment type="caution">
    <text evidence="5">The sequence shown here is derived from an EMBL/GenBank/DDBJ whole genome shotgun (WGS) entry which is preliminary data.</text>
</comment>
<dbReference type="SUPFAM" id="SSF52540">
    <property type="entry name" value="P-loop containing nucleoside triphosphate hydrolases"/>
    <property type="match status" value="1"/>
</dbReference>
<evidence type="ECO:0000256" key="3">
    <source>
        <dbReference type="ARBA" id="ARBA00022840"/>
    </source>
</evidence>
<evidence type="ECO:0000259" key="4">
    <source>
        <dbReference type="Pfam" id="PF00005"/>
    </source>
</evidence>
<dbReference type="InterPro" id="IPR027417">
    <property type="entry name" value="P-loop_NTPase"/>
</dbReference>
<evidence type="ECO:0000313" key="6">
    <source>
        <dbReference type="Proteomes" id="UP000289022"/>
    </source>
</evidence>
<evidence type="ECO:0000256" key="1">
    <source>
        <dbReference type="ARBA" id="ARBA00022448"/>
    </source>
</evidence>
<dbReference type="AlphaFoldDB" id="A0A438WHR3"/>
<dbReference type="InterPro" id="IPR003439">
    <property type="entry name" value="ABC_transporter-like_ATP-bd"/>
</dbReference>
<organism evidence="5 6">
    <name type="scientific">Helicobacter pylori</name>
    <name type="common">Campylobacter pylori</name>
    <dbReference type="NCBI Taxonomy" id="210"/>
    <lineage>
        <taxon>Bacteria</taxon>
        <taxon>Pseudomonadati</taxon>
        <taxon>Campylobacterota</taxon>
        <taxon>Epsilonproteobacteria</taxon>
        <taxon>Campylobacterales</taxon>
        <taxon>Helicobacteraceae</taxon>
        <taxon>Helicobacter</taxon>
    </lineage>
</organism>
<evidence type="ECO:0000313" key="5">
    <source>
        <dbReference type="EMBL" id="RVZ23881.1"/>
    </source>
</evidence>
<dbReference type="GO" id="GO:0016887">
    <property type="term" value="F:ATP hydrolysis activity"/>
    <property type="evidence" value="ECO:0007669"/>
    <property type="project" value="InterPro"/>
</dbReference>
<evidence type="ECO:0000256" key="2">
    <source>
        <dbReference type="ARBA" id="ARBA00022741"/>
    </source>
</evidence>
<proteinExistence type="predicted"/>
<dbReference type="PANTHER" id="PTHR43776:SF8">
    <property type="entry name" value="ABC TRANSPORTER, ATP-BINDING PROTEIN"/>
    <property type="match status" value="1"/>
</dbReference>
<dbReference type="EMBL" id="RJGP01001079">
    <property type="protein sequence ID" value="RVZ23881.1"/>
    <property type="molecule type" value="Genomic_DNA"/>
</dbReference>
<reference evidence="5 6" key="1">
    <citation type="submission" date="2018-11" db="EMBL/GenBank/DDBJ databases">
        <title>Genetic determinants and prediction of antibiotic resistance phenotypes in Helicobacter pylori.</title>
        <authorList>
            <person name="Wagner K."/>
        </authorList>
    </citation>
    <scope>NUCLEOTIDE SEQUENCE [LARGE SCALE GENOMIC DNA]</scope>
    <source>
        <strain evidence="5 6">ZH70</strain>
    </source>
</reference>
<keyword evidence="1" id="KW-0813">Transport</keyword>
<keyword evidence="3 5" id="KW-0067">ATP-binding</keyword>
<dbReference type="PANTHER" id="PTHR43776">
    <property type="entry name" value="TRANSPORT ATP-BINDING PROTEIN"/>
    <property type="match status" value="1"/>
</dbReference>
<feature type="non-terminal residue" evidence="5">
    <location>
        <position position="144"/>
    </location>
</feature>
<feature type="domain" description="ABC transporter" evidence="4">
    <location>
        <begin position="72"/>
        <end position="139"/>
    </location>
</feature>
<dbReference type="Gene3D" id="3.40.50.300">
    <property type="entry name" value="P-loop containing nucleotide triphosphate hydrolases"/>
    <property type="match status" value="1"/>
</dbReference>
<feature type="non-terminal residue" evidence="5">
    <location>
        <position position="1"/>
    </location>
</feature>
<gene>
    <name evidence="5" type="ORF">EC518_12150</name>
</gene>
<dbReference type="GO" id="GO:0005524">
    <property type="term" value="F:ATP binding"/>
    <property type="evidence" value="ECO:0007669"/>
    <property type="project" value="UniProtKB-KW"/>
</dbReference>
<protein>
    <submittedName>
        <fullName evidence="5">ATP-binding cassette domain-containing protein</fullName>
    </submittedName>
</protein>
<sequence>LKKGEIVETNLTKELFNDPKHEYSKLLIQASNLPAKNLKALDETLLEVKNFSVYYLQKRFFRPSLKKPLIASVNFSLKAKENIGIIGESGSGKSSLALGLLKLALNSGEEKILGQSVGLLNSKAFKPYRKILQMVFQDPYASLN</sequence>
<keyword evidence="2" id="KW-0547">Nucleotide-binding</keyword>
<name>A0A438WHR3_HELPX</name>
<dbReference type="Proteomes" id="UP000289022">
    <property type="component" value="Unassembled WGS sequence"/>
</dbReference>
<accession>A0A438WHR3</accession>
<dbReference type="Pfam" id="PF00005">
    <property type="entry name" value="ABC_tran"/>
    <property type="match status" value="1"/>
</dbReference>
<dbReference type="InterPro" id="IPR050319">
    <property type="entry name" value="ABC_transp_ATP-bind"/>
</dbReference>